<dbReference type="AlphaFoldDB" id="A0A439DBB3"/>
<reference evidence="2 3" key="1">
    <citation type="submission" date="2018-12" db="EMBL/GenBank/DDBJ databases">
        <title>Draft genome sequence of Xylaria grammica IHI A82.</title>
        <authorList>
            <person name="Buettner E."/>
            <person name="Kellner H."/>
        </authorList>
    </citation>
    <scope>NUCLEOTIDE SEQUENCE [LARGE SCALE GENOMIC DNA]</scope>
    <source>
        <strain evidence="2 3">IHI A82</strain>
    </source>
</reference>
<evidence type="ECO:0000259" key="1">
    <source>
        <dbReference type="Pfam" id="PF00291"/>
    </source>
</evidence>
<feature type="domain" description="Tryptophan synthase beta chain-like PALP" evidence="1">
    <location>
        <begin position="36"/>
        <end position="363"/>
    </location>
</feature>
<protein>
    <recommendedName>
        <fullName evidence="1">Tryptophan synthase beta chain-like PALP domain-containing protein</fullName>
    </recommendedName>
</protein>
<dbReference type="Gene3D" id="3.40.50.1100">
    <property type="match status" value="2"/>
</dbReference>
<accession>A0A439DBB3</accession>
<dbReference type="NCBIfam" id="NF006058">
    <property type="entry name" value="PRK08206.1"/>
    <property type="match status" value="1"/>
</dbReference>
<dbReference type="InterPro" id="IPR001926">
    <property type="entry name" value="TrpB-like_PALP"/>
</dbReference>
<keyword evidence="3" id="KW-1185">Reference proteome</keyword>
<dbReference type="Proteomes" id="UP000286045">
    <property type="component" value="Unassembled WGS sequence"/>
</dbReference>
<dbReference type="EMBL" id="RYZI01000072">
    <property type="protein sequence ID" value="RWA11700.1"/>
    <property type="molecule type" value="Genomic_DNA"/>
</dbReference>
<dbReference type="PANTHER" id="PTHR42937">
    <property type="match status" value="1"/>
</dbReference>
<gene>
    <name evidence="2" type="ORF">EKO27_g3407</name>
</gene>
<organism evidence="2 3">
    <name type="scientific">Xylaria grammica</name>
    <dbReference type="NCBI Taxonomy" id="363999"/>
    <lineage>
        <taxon>Eukaryota</taxon>
        <taxon>Fungi</taxon>
        <taxon>Dikarya</taxon>
        <taxon>Ascomycota</taxon>
        <taxon>Pezizomycotina</taxon>
        <taxon>Sordariomycetes</taxon>
        <taxon>Xylariomycetidae</taxon>
        <taxon>Xylariales</taxon>
        <taxon>Xylariaceae</taxon>
        <taxon>Xylaria</taxon>
    </lineage>
</organism>
<dbReference type="Pfam" id="PF00291">
    <property type="entry name" value="PALP"/>
    <property type="match status" value="1"/>
</dbReference>
<comment type="caution">
    <text evidence="2">The sequence shown here is derived from an EMBL/GenBank/DDBJ whole genome shotgun (WGS) entry which is preliminary data.</text>
</comment>
<dbReference type="STRING" id="363999.A0A439DBB3"/>
<evidence type="ECO:0000313" key="3">
    <source>
        <dbReference type="Proteomes" id="UP000286045"/>
    </source>
</evidence>
<evidence type="ECO:0000313" key="2">
    <source>
        <dbReference type="EMBL" id="RWA11700.1"/>
    </source>
</evidence>
<proteinExistence type="predicted"/>
<name>A0A439DBB3_9PEZI</name>
<dbReference type="SUPFAM" id="SSF53686">
    <property type="entry name" value="Tryptophan synthase beta subunit-like PLP-dependent enzymes"/>
    <property type="match status" value="1"/>
</dbReference>
<dbReference type="InterPro" id="IPR036052">
    <property type="entry name" value="TrpB-like_PALP_sf"/>
</dbReference>
<dbReference type="PANTHER" id="PTHR42937:SF1">
    <property type="entry name" value="DIAMINOPROPIONATE AMMONIA-LYASE"/>
    <property type="match status" value="1"/>
</dbReference>
<sequence>MSSFIHINPDARGWSHESSRAKNETKVLAFHETLPDYNRTPLHTLPDVARELGLGHVLVKDESNRFGLPAFKILGVSWAIYRAVGWHLGIPVAEGQISIAELGAKARKAGVEIVTATEGNCGRAVARMAKYMGIPVRVWVPGFMPEATRELIHSEGAEVIVVEGNYDDLIPIVSEEAEIDGTILILDVAFEGFTDVPKYFVQGYGTMLAEADQQVLEATGQKPATHAIVPCGAGSVSQSVTAHYKAPGRESRATIVAVEPTNAACLHESLKAGQSVTFQTSHTIMDGLNCGTLSTTAWPVLRAGIDASVMVSDAEAHAAVQELKAARILAGPCGAAALAALRKVCAEPDIKKTQGLDENAVVVLYCTEGPRDYPVPT</sequence>